<feature type="domain" description="Yeast cell wall synthesis Kre9/Knh1 C-terminal" evidence="5">
    <location>
        <begin position="163"/>
        <end position="259"/>
    </location>
</feature>
<evidence type="ECO:0000259" key="5">
    <source>
        <dbReference type="Pfam" id="PF05390"/>
    </source>
</evidence>
<dbReference type="OMA" id="YYYFQIY"/>
<dbReference type="GO" id="GO:0042546">
    <property type="term" value="P:cell wall biogenesis"/>
    <property type="evidence" value="ECO:0007669"/>
    <property type="project" value="InterPro"/>
</dbReference>
<dbReference type="AlphaFoldDB" id="Q752I5"/>
<dbReference type="PANTHER" id="PTHR28154">
    <property type="entry name" value="CELL WALL SYNTHESIS PROTEIN KNH1-RELATED"/>
    <property type="match status" value="1"/>
</dbReference>
<dbReference type="InterPro" id="IPR045328">
    <property type="entry name" value="Kre9/Knh1"/>
</dbReference>
<feature type="chain" id="PRO_5004286420" evidence="4">
    <location>
        <begin position="23"/>
        <end position="280"/>
    </location>
</feature>
<comment type="similarity">
    <text evidence="2">Belongs to the KRE9/KNH1 family.</text>
</comment>
<evidence type="ECO:0000313" key="8">
    <source>
        <dbReference type="Proteomes" id="UP000000591"/>
    </source>
</evidence>
<sequence length="280" mass="30898">MKYGPLAFLVLTLLWGMQPAAADFRLSAPRNRAVVSVSRGAARVRLEWKDDGDEPQLSDIDNVKILLCGGPNANLVCLPEAEFLGSLDKNAIRKGSYDVEIRQGVVHDGVYLFQLYSTMNRGHTIQYTQRFQLRGMTGTRALPESSDLDPPARAVQIAGLEPWRVPYTLQTGRIRHAPMQTQPGTKVTARTWTRRYPTTGVSYFPSPIPTLLLQDSTVTMGWSYTMSSAVNYAPHAPFPSAIGWYDPAERLTKRPRRLNVIKTLPSSTTSSSGASAATTT</sequence>
<dbReference type="GO" id="GO:0006078">
    <property type="term" value="P:(1-&gt;6)-beta-D-glucan biosynthetic process"/>
    <property type="evidence" value="ECO:0000318"/>
    <property type="project" value="GO_Central"/>
</dbReference>
<accession>Q752I5</accession>
<keyword evidence="3 4" id="KW-0732">Signal</keyword>
<evidence type="ECO:0000256" key="4">
    <source>
        <dbReference type="SAM" id="SignalP"/>
    </source>
</evidence>
<evidence type="ECO:0000256" key="3">
    <source>
        <dbReference type="ARBA" id="ARBA00022729"/>
    </source>
</evidence>
<dbReference type="GO" id="GO:0031505">
    <property type="term" value="P:fungal-type cell wall organization"/>
    <property type="evidence" value="ECO:0000318"/>
    <property type="project" value="GO_Central"/>
</dbReference>
<dbReference type="HOGENOM" id="CLU_063732_1_0_1"/>
<evidence type="ECO:0000259" key="6">
    <source>
        <dbReference type="Pfam" id="PF10342"/>
    </source>
</evidence>
<dbReference type="GeneID" id="4622420"/>
<proteinExistence type="inferred from homology"/>
<dbReference type="STRING" id="284811.Q752I5"/>
<dbReference type="Proteomes" id="UP000000591">
    <property type="component" value="Chromosome VI"/>
</dbReference>
<dbReference type="EMBL" id="AE016819">
    <property type="protein sequence ID" value="AAS53961.2"/>
    <property type="molecule type" value="Genomic_DNA"/>
</dbReference>
<dbReference type="InParanoid" id="Q752I5"/>
<dbReference type="eggNOG" id="ENOG502S28F">
    <property type="taxonomic scope" value="Eukaryota"/>
</dbReference>
<dbReference type="InterPro" id="IPR008659">
    <property type="entry name" value="Kre9/Knh1_C"/>
</dbReference>
<evidence type="ECO:0000313" key="7">
    <source>
        <dbReference type="EMBL" id="AAS53961.2"/>
    </source>
</evidence>
<dbReference type="OrthoDB" id="2432613at2759"/>
<reference evidence="7 8" key="1">
    <citation type="journal article" date="2004" name="Science">
        <title>The Ashbya gossypii genome as a tool for mapping the ancient Saccharomyces cerevisiae genome.</title>
        <authorList>
            <person name="Dietrich F.S."/>
            <person name="Voegeli S."/>
            <person name="Brachat S."/>
            <person name="Lerch A."/>
            <person name="Gates K."/>
            <person name="Steiner S."/>
            <person name="Mohr C."/>
            <person name="Pohlmann R."/>
            <person name="Luedi P."/>
            <person name="Choi S."/>
            <person name="Wing R.A."/>
            <person name="Flavier A."/>
            <person name="Gaffney T.D."/>
            <person name="Philippsen P."/>
        </authorList>
    </citation>
    <scope>NUCLEOTIDE SEQUENCE [LARGE SCALE GENOMIC DNA]</scope>
    <source>
        <strain evidence="8">ATCC 10895 / CBS 109.51 / FGSC 9923 / NRRL Y-1056</strain>
    </source>
</reference>
<dbReference type="Pfam" id="PF10342">
    <property type="entry name" value="Kre9_KNH"/>
    <property type="match status" value="1"/>
</dbReference>
<dbReference type="RefSeq" id="NP_986137.2">
    <property type="nucleotide sequence ID" value="NM_212273.2"/>
</dbReference>
<dbReference type="InterPro" id="IPR018466">
    <property type="entry name" value="Kre9/Knh1-like_N"/>
</dbReference>
<evidence type="ECO:0000256" key="1">
    <source>
        <dbReference type="ARBA" id="ARBA00004010"/>
    </source>
</evidence>
<name>Q752I5_EREGS</name>
<evidence type="ECO:0000256" key="2">
    <source>
        <dbReference type="ARBA" id="ARBA00006816"/>
    </source>
</evidence>
<reference evidence="8" key="2">
    <citation type="journal article" date="2013" name="G3 (Bethesda)">
        <title>Genomes of Ashbya fungi isolated from insects reveal four mating-type loci, numerous translocations, lack of transposons, and distinct gene duplications.</title>
        <authorList>
            <person name="Dietrich F.S."/>
            <person name="Voegeli S."/>
            <person name="Kuo S."/>
            <person name="Philippsen P."/>
        </authorList>
    </citation>
    <scope>GENOME REANNOTATION</scope>
    <source>
        <strain evidence="8">ATCC 10895 / CBS 109.51 / FGSC 9923 / NRRL Y-1056</strain>
    </source>
</reference>
<keyword evidence="8" id="KW-1185">Reference proteome</keyword>
<dbReference type="Pfam" id="PF05390">
    <property type="entry name" value="Kre9_KNH1_C"/>
    <property type="match status" value="1"/>
</dbReference>
<organism evidence="7 8">
    <name type="scientific">Eremothecium gossypii (strain ATCC 10895 / CBS 109.51 / FGSC 9923 / NRRL Y-1056)</name>
    <name type="common">Yeast</name>
    <name type="synonym">Ashbya gossypii</name>
    <dbReference type="NCBI Taxonomy" id="284811"/>
    <lineage>
        <taxon>Eukaryota</taxon>
        <taxon>Fungi</taxon>
        <taxon>Dikarya</taxon>
        <taxon>Ascomycota</taxon>
        <taxon>Saccharomycotina</taxon>
        <taxon>Saccharomycetes</taxon>
        <taxon>Saccharomycetales</taxon>
        <taxon>Saccharomycetaceae</taxon>
        <taxon>Eremothecium</taxon>
    </lineage>
</organism>
<feature type="signal peptide" evidence="4">
    <location>
        <begin position="1"/>
        <end position="22"/>
    </location>
</feature>
<dbReference type="PANTHER" id="PTHR28154:SF1">
    <property type="entry name" value="CELL WALL SYNTHESIS PROTEIN KNH1-RELATED"/>
    <property type="match status" value="1"/>
</dbReference>
<protein>
    <submittedName>
        <fullName evidence="7">AFR590Wp</fullName>
    </submittedName>
</protein>
<gene>
    <name evidence="7" type="ORF">AGOS_AFR590W</name>
</gene>
<comment type="function">
    <text evidence="1">Involved in cell wall beta(1-&gt;6) glucan synthesis.</text>
</comment>
<feature type="domain" description="Yeast cell wall synthesis Kre9/Knh1-like N-terminal" evidence="6">
    <location>
        <begin position="32"/>
        <end position="133"/>
    </location>
</feature>
<dbReference type="KEGG" id="ago:AGOS_AFR590W"/>
<dbReference type="GO" id="GO:0005576">
    <property type="term" value="C:extracellular region"/>
    <property type="evidence" value="ECO:0000318"/>
    <property type="project" value="GO_Central"/>
</dbReference>